<feature type="compositionally biased region" description="Gly residues" evidence="2">
    <location>
        <begin position="673"/>
        <end position="683"/>
    </location>
</feature>
<feature type="compositionally biased region" description="Low complexity" evidence="2">
    <location>
        <begin position="232"/>
        <end position="250"/>
    </location>
</feature>
<dbReference type="Proteomes" id="UP001054857">
    <property type="component" value="Unassembled WGS sequence"/>
</dbReference>
<feature type="compositionally biased region" description="Acidic residues" evidence="2">
    <location>
        <begin position="261"/>
        <end position="270"/>
    </location>
</feature>
<dbReference type="CDD" id="cd22265">
    <property type="entry name" value="UDM1_RNF168"/>
    <property type="match status" value="1"/>
</dbReference>
<feature type="compositionally biased region" description="Basic and acidic residues" evidence="2">
    <location>
        <begin position="23"/>
        <end position="32"/>
    </location>
</feature>
<dbReference type="InterPro" id="IPR026581">
    <property type="entry name" value="TCP10L/CENPJ"/>
</dbReference>
<feature type="compositionally biased region" description="Low complexity" evidence="2">
    <location>
        <begin position="1073"/>
        <end position="1100"/>
    </location>
</feature>
<feature type="compositionally biased region" description="Low complexity" evidence="2">
    <location>
        <begin position="790"/>
        <end position="799"/>
    </location>
</feature>
<comment type="similarity">
    <text evidence="1">Belongs to the TCP10 family.</text>
</comment>
<gene>
    <name evidence="4" type="ORF">Agub_g4541</name>
</gene>
<feature type="compositionally biased region" description="Gly residues" evidence="2">
    <location>
        <begin position="800"/>
        <end position="810"/>
    </location>
</feature>
<dbReference type="PANTHER" id="PTHR10331:SF6">
    <property type="entry name" value="SPINDLE ASSEMBLY ABNORMAL 4"/>
    <property type="match status" value="1"/>
</dbReference>
<feature type="compositionally biased region" description="Low complexity" evidence="2">
    <location>
        <begin position="508"/>
        <end position="520"/>
    </location>
</feature>
<feature type="domain" description="Centromere protein J C-terminal" evidence="3">
    <location>
        <begin position="1363"/>
        <end position="1392"/>
    </location>
</feature>
<feature type="compositionally biased region" description="Low complexity" evidence="2">
    <location>
        <begin position="1015"/>
        <end position="1026"/>
    </location>
</feature>
<feature type="compositionally biased region" description="Polar residues" evidence="2">
    <location>
        <begin position="98"/>
        <end position="123"/>
    </location>
</feature>
<feature type="compositionally biased region" description="Low complexity" evidence="2">
    <location>
        <begin position="1036"/>
        <end position="1065"/>
    </location>
</feature>
<keyword evidence="5" id="KW-1185">Reference proteome</keyword>
<proteinExistence type="inferred from homology"/>
<feature type="region of interest" description="Disordered" evidence="2">
    <location>
        <begin position="596"/>
        <end position="631"/>
    </location>
</feature>
<reference evidence="4 5" key="1">
    <citation type="journal article" date="2021" name="Sci. Rep.">
        <title>Genome sequencing of the multicellular alga Astrephomene provides insights into convergent evolution of germ-soma differentiation.</title>
        <authorList>
            <person name="Yamashita S."/>
            <person name="Yamamoto K."/>
            <person name="Matsuzaki R."/>
            <person name="Suzuki S."/>
            <person name="Yamaguchi H."/>
            <person name="Hirooka S."/>
            <person name="Minakuchi Y."/>
            <person name="Miyagishima S."/>
            <person name="Kawachi M."/>
            <person name="Toyoda A."/>
            <person name="Nozaki H."/>
        </authorList>
    </citation>
    <scope>NUCLEOTIDE SEQUENCE [LARGE SCALE GENOMIC DNA]</scope>
    <source>
        <strain evidence="4 5">NIES-4017</strain>
    </source>
</reference>
<dbReference type="InterPro" id="IPR047002">
    <property type="entry name" value="Tcp10_C_sf"/>
</dbReference>
<feature type="region of interest" description="Disordered" evidence="2">
    <location>
        <begin position="1"/>
        <end position="123"/>
    </location>
</feature>
<comment type="caution">
    <text evidence="4">The sequence shown here is derived from an EMBL/GenBank/DDBJ whole genome shotgun (WGS) entry which is preliminary data.</text>
</comment>
<feature type="compositionally biased region" description="Low complexity" evidence="2">
    <location>
        <begin position="167"/>
        <end position="176"/>
    </location>
</feature>
<evidence type="ECO:0000259" key="3">
    <source>
        <dbReference type="Pfam" id="PF07202"/>
    </source>
</evidence>
<feature type="compositionally biased region" description="Basic and acidic residues" evidence="2">
    <location>
        <begin position="65"/>
        <end position="74"/>
    </location>
</feature>
<feature type="compositionally biased region" description="Low complexity" evidence="2">
    <location>
        <begin position="811"/>
        <end position="820"/>
    </location>
</feature>
<feature type="compositionally biased region" description="Low complexity" evidence="2">
    <location>
        <begin position="446"/>
        <end position="459"/>
    </location>
</feature>
<name>A0AAD3HJY8_9CHLO</name>
<feature type="compositionally biased region" description="Basic and acidic residues" evidence="2">
    <location>
        <begin position="619"/>
        <end position="631"/>
    </location>
</feature>
<accession>A0AAD3HJY8</accession>
<dbReference type="Gene3D" id="2.60.450.20">
    <property type="match status" value="1"/>
</dbReference>
<dbReference type="Pfam" id="PF07202">
    <property type="entry name" value="Tcp10_C"/>
    <property type="match status" value="1"/>
</dbReference>
<dbReference type="PANTHER" id="PTHR10331">
    <property type="entry name" value="T COMPLEX PROTEIN 10"/>
    <property type="match status" value="1"/>
</dbReference>
<evidence type="ECO:0000313" key="4">
    <source>
        <dbReference type="EMBL" id="GFR43458.1"/>
    </source>
</evidence>
<feature type="region of interest" description="Disordered" evidence="2">
    <location>
        <begin position="157"/>
        <end position="522"/>
    </location>
</feature>
<protein>
    <recommendedName>
        <fullName evidence="3">Centromere protein J C-terminal domain-containing protein</fullName>
    </recommendedName>
</protein>
<feature type="region of interest" description="Disordered" evidence="2">
    <location>
        <begin position="993"/>
        <end position="1151"/>
    </location>
</feature>
<feature type="compositionally biased region" description="Polar residues" evidence="2">
    <location>
        <begin position="1118"/>
        <end position="1138"/>
    </location>
</feature>
<evidence type="ECO:0000313" key="5">
    <source>
        <dbReference type="Proteomes" id="UP001054857"/>
    </source>
</evidence>
<feature type="compositionally biased region" description="Low complexity" evidence="2">
    <location>
        <begin position="479"/>
        <end position="488"/>
    </location>
</feature>
<feature type="compositionally biased region" description="Low complexity" evidence="2">
    <location>
        <begin position="884"/>
        <end position="897"/>
    </location>
</feature>
<dbReference type="EMBL" id="BMAR01000005">
    <property type="protein sequence ID" value="GFR43458.1"/>
    <property type="molecule type" value="Genomic_DNA"/>
</dbReference>
<feature type="compositionally biased region" description="Acidic residues" evidence="2">
    <location>
        <begin position="960"/>
        <end position="970"/>
    </location>
</feature>
<evidence type="ECO:0000256" key="1">
    <source>
        <dbReference type="ARBA" id="ARBA00005627"/>
    </source>
</evidence>
<feature type="compositionally biased region" description="Acidic residues" evidence="2">
    <location>
        <begin position="826"/>
        <end position="848"/>
    </location>
</feature>
<dbReference type="InterPro" id="IPR009852">
    <property type="entry name" value="CENPJ_C_dom"/>
</dbReference>
<feature type="region of interest" description="Disordered" evidence="2">
    <location>
        <begin position="1234"/>
        <end position="1278"/>
    </location>
</feature>
<feature type="region of interest" description="Disordered" evidence="2">
    <location>
        <begin position="663"/>
        <end position="977"/>
    </location>
</feature>
<organism evidence="4 5">
    <name type="scientific">Astrephomene gubernaculifera</name>
    <dbReference type="NCBI Taxonomy" id="47775"/>
    <lineage>
        <taxon>Eukaryota</taxon>
        <taxon>Viridiplantae</taxon>
        <taxon>Chlorophyta</taxon>
        <taxon>core chlorophytes</taxon>
        <taxon>Chlorophyceae</taxon>
        <taxon>CS clade</taxon>
        <taxon>Chlamydomonadales</taxon>
        <taxon>Astrephomenaceae</taxon>
        <taxon>Astrephomene</taxon>
    </lineage>
</organism>
<evidence type="ECO:0000256" key="2">
    <source>
        <dbReference type="SAM" id="MobiDB-lite"/>
    </source>
</evidence>
<feature type="compositionally biased region" description="Polar residues" evidence="2">
    <location>
        <begin position="778"/>
        <end position="789"/>
    </location>
</feature>
<feature type="compositionally biased region" description="Gly residues" evidence="2">
    <location>
        <begin position="291"/>
        <end position="318"/>
    </location>
</feature>
<feature type="compositionally biased region" description="Gly residues" evidence="2">
    <location>
        <begin position="917"/>
        <end position="944"/>
    </location>
</feature>
<feature type="compositionally biased region" description="Low complexity" evidence="2">
    <location>
        <begin position="730"/>
        <end position="750"/>
    </location>
</feature>
<feature type="region of interest" description="Disordered" evidence="2">
    <location>
        <begin position="1290"/>
        <end position="1321"/>
    </location>
</feature>
<sequence length="1517" mass="156627">MDEGSGTPALGATGARAPRPFLRRGEGVEKRVFASRYRKPASSGTSGGGRGSSVGDSGADAAEDVVSRRGDQHGRRGMSVEASASNQQPWQDKPQELASDTQLLSVGQPQDQRFGGSHTSSRFLRNSINAAWDTKQAEEELELEEFRALETQIKADVVGSGRQRPEQAAQAQSASATLPPSGPNGGRSYANIHQGRPPQPPRAAGRSSSDRPSASATPLQRPAAAGMGWSPSQSQQQQQQQQYGDAFGFDGADEGLTGGFDDADEPELGLDDAWIRQHSFFGKTPASGAAQDGGGNAGSRGSASGGGGGGGSGGGGFGSVSAEAAAWGPDSCRPAATASGRDSSGTHGSLRGTASKPAAAAFDDGDAWNDTSSFYGGASAGRRKGAGPAVGGGTVGKPRGGDTFAPAATPLEDPWAAPAGGEEAYGVDADTFVDEGNGWGLEEEQYQQQQQLQQQRQGQSGTRDEERGPDQPFVRALFGKQGQQQQQQRGGGGARAAPGKAAGGPAGKGKAAEPAGPSAAEVERLQALEEQVANVSSERAALVRMRTELEKAANRLEQERQAWEKSRAEEQARWEAQRDAEEARLRRDRRVLEKQSKALLKMPNKKERSAMEAAEAALEAERREGRAREARHKLTVERLRRQLVELQERNHELREEVRWHEAQQLERGNWPPQGGGARTGPGSGQQQQPPVKARPPSRSTACQTDALPFLPPLENGGPAEAPVGRSCTMRSGEAPAGAGAAGARPKSSGSNIPQTAANNIAGGSRLRPMQAGRPATTPHASKPQQQPQSAFRGARTTGPRGFGAGAGAGAAGAQAYGGAPSRWREGDDEEDLLGEDAEVEEEEEEEETALNAFSARHQTRRPPPQQQRGPQAASGSWWPGDEQGAGLEEYGEAANEGEALEDEEDGDENSASAGHLRAGGGKGGGGGSGRVGYGGLRGGVGVEGVGAMDSPSAHSYMQNDDVEVLTDEGGGDGLDSDSLSALAWQQHQEFMARVGMAQGGRPAAVGAATGGGPGQRQSLQQRQQQGDAGCDASGRPQQQQPHPQQNVQRWQQQQPSAGAGMHPGLPGRGGMGQQQPSQPQAQSSQTQQRQHQQSGFFGTRSSGGGGQNATQIAFFGGNASSTQQPRSANEAHPSSSGPRPNAAAASGQRHATVDASVDLDGVSQTLAALRMGRQVEAAAAAVAANSHDTGPMGGAGSTARNGMAGYAPTSMPGAHAGRQQEGRPMGHMAGLQDSWSPVGGAGSGSTLFPSASGRDPSQAPGMWGPVPHGPGGVGAGQAGSAFQQQQPLLNQQHGRPPSAGPQMQQHSGRLGAAAGQGGSGGVMAGTAAGAAAVAQAVAGQQVRGAPSMPQTAVAGGGGDVLVREVRHADGKVERMYTSGRRLVLFANGTRKVALPDGSSRVYFINGDIKWTIPAAAAGGGSSPSQPPPGIGVVHYYYAEVSTWHSTYGGEGGVEVFYFPSGQTEAHHPGHGKEIVFPDGVLRVVTAEGTEMDVSWEQLSWAVQQPQPQVEGLGDDDI</sequence>
<feature type="compositionally biased region" description="Acidic residues" evidence="2">
    <location>
        <begin position="898"/>
        <end position="908"/>
    </location>
</feature>